<proteinExistence type="predicted"/>
<feature type="region of interest" description="Disordered" evidence="1">
    <location>
        <begin position="1"/>
        <end position="25"/>
    </location>
</feature>
<reference evidence="2" key="1">
    <citation type="submission" date="2014-11" db="EMBL/GenBank/DDBJ databases">
        <authorList>
            <person name="Amaro Gonzalez C."/>
        </authorList>
    </citation>
    <scope>NUCLEOTIDE SEQUENCE</scope>
</reference>
<organism evidence="2">
    <name type="scientific">Anguilla anguilla</name>
    <name type="common">European freshwater eel</name>
    <name type="synonym">Muraena anguilla</name>
    <dbReference type="NCBI Taxonomy" id="7936"/>
    <lineage>
        <taxon>Eukaryota</taxon>
        <taxon>Metazoa</taxon>
        <taxon>Chordata</taxon>
        <taxon>Craniata</taxon>
        <taxon>Vertebrata</taxon>
        <taxon>Euteleostomi</taxon>
        <taxon>Actinopterygii</taxon>
        <taxon>Neopterygii</taxon>
        <taxon>Teleostei</taxon>
        <taxon>Anguilliformes</taxon>
        <taxon>Anguillidae</taxon>
        <taxon>Anguilla</taxon>
    </lineage>
</organism>
<evidence type="ECO:0000256" key="1">
    <source>
        <dbReference type="SAM" id="MobiDB-lite"/>
    </source>
</evidence>
<feature type="compositionally biased region" description="Polar residues" evidence="1">
    <location>
        <begin position="15"/>
        <end position="25"/>
    </location>
</feature>
<accession>A0A0E9WVZ4</accession>
<sequence length="79" mass="8977">MKIKKSSMSPVPLHSNITRSTHSRLPSCSTVTKERDFDSSSSLIASCFPDITKIHSHFRTVLRRASQVQMIIDFRLNCL</sequence>
<evidence type="ECO:0000313" key="2">
    <source>
        <dbReference type="EMBL" id="JAH93740.1"/>
    </source>
</evidence>
<protein>
    <submittedName>
        <fullName evidence="2">Uncharacterized protein</fullName>
    </submittedName>
</protein>
<reference evidence="2" key="2">
    <citation type="journal article" date="2015" name="Fish Shellfish Immunol.">
        <title>Early steps in the European eel (Anguilla anguilla)-Vibrio vulnificus interaction in the gills: Role of the RtxA13 toxin.</title>
        <authorList>
            <person name="Callol A."/>
            <person name="Pajuelo D."/>
            <person name="Ebbesson L."/>
            <person name="Teles M."/>
            <person name="MacKenzie S."/>
            <person name="Amaro C."/>
        </authorList>
    </citation>
    <scope>NUCLEOTIDE SEQUENCE</scope>
</reference>
<name>A0A0E9WVZ4_ANGAN</name>
<dbReference type="EMBL" id="GBXM01014837">
    <property type="protein sequence ID" value="JAH93740.1"/>
    <property type="molecule type" value="Transcribed_RNA"/>
</dbReference>
<dbReference type="AlphaFoldDB" id="A0A0E9WVZ4"/>